<name>A0ABQ8ESP1_9FUNG</name>
<dbReference type="SUPFAM" id="SSF46934">
    <property type="entry name" value="UBA-like"/>
    <property type="match status" value="1"/>
</dbReference>
<evidence type="ECO:0000256" key="1">
    <source>
        <dbReference type="ARBA" id="ARBA00022786"/>
    </source>
</evidence>
<protein>
    <recommendedName>
        <fullName evidence="2">Defective in cullin neddylation protein</fullName>
    </recommendedName>
</protein>
<comment type="caution">
    <text evidence="4">The sequence shown here is derived from an EMBL/GenBank/DDBJ whole genome shotgun (WGS) entry which is preliminary data.</text>
</comment>
<dbReference type="CDD" id="cd14350">
    <property type="entry name" value="UBA_DCNL"/>
    <property type="match status" value="1"/>
</dbReference>
<sequence>MFGGNKAQKDKVKQFIIFTQASEKVATKFLKNNAWNLEVSVNDYFQAMGGQSPNTQSSSSAKASLVAALFDKYKDPEEDAILLEGTEALCRDLALDPADVVVLVLAFHLKCENMCEFTRSGWQNGWLALGCDNISSMKAAVETMRQELDDPQKAKAVYMFTFGFAKQSTQKGLALNLAFAFWDLLLRDKYEHLDLWKQFLEETHGKSITKDTWSLFWDFIEVINSDFSNHDADGAWPLLIDNFVIYAREKLGFNTNE</sequence>
<accession>A0ABQ8ESP1</accession>
<dbReference type="InterPro" id="IPR014764">
    <property type="entry name" value="DCN-prot"/>
</dbReference>
<evidence type="ECO:0000259" key="3">
    <source>
        <dbReference type="PROSITE" id="PS51229"/>
    </source>
</evidence>
<keyword evidence="1" id="KW-0833">Ubl conjugation pathway</keyword>
<dbReference type="PROSITE" id="PS51229">
    <property type="entry name" value="DCUN1"/>
    <property type="match status" value="1"/>
</dbReference>
<comment type="function">
    <text evidence="2">Neddylation of cullins play an essential role in the regulation of SCF-type complexes activity.</text>
</comment>
<evidence type="ECO:0000313" key="4">
    <source>
        <dbReference type="EMBL" id="KAH6585496.1"/>
    </source>
</evidence>
<dbReference type="Pfam" id="PF14555">
    <property type="entry name" value="UBA_4"/>
    <property type="match status" value="1"/>
</dbReference>
<dbReference type="EMBL" id="JAFCIX010000580">
    <property type="protein sequence ID" value="KAH6585496.1"/>
    <property type="molecule type" value="Genomic_DNA"/>
</dbReference>
<feature type="domain" description="DCUN1" evidence="3">
    <location>
        <begin position="61"/>
        <end position="248"/>
    </location>
</feature>
<evidence type="ECO:0000256" key="2">
    <source>
        <dbReference type="RuleBase" id="RU410713"/>
    </source>
</evidence>
<organism evidence="4 5">
    <name type="scientific">Batrachochytrium salamandrivorans</name>
    <dbReference type="NCBI Taxonomy" id="1357716"/>
    <lineage>
        <taxon>Eukaryota</taxon>
        <taxon>Fungi</taxon>
        <taxon>Fungi incertae sedis</taxon>
        <taxon>Chytridiomycota</taxon>
        <taxon>Chytridiomycota incertae sedis</taxon>
        <taxon>Chytridiomycetes</taxon>
        <taxon>Rhizophydiales</taxon>
        <taxon>Rhizophydiales incertae sedis</taxon>
        <taxon>Batrachochytrium</taxon>
    </lineage>
</organism>
<dbReference type="Gene3D" id="1.10.238.10">
    <property type="entry name" value="EF-hand"/>
    <property type="match status" value="1"/>
</dbReference>
<dbReference type="InterPro" id="IPR042460">
    <property type="entry name" value="DCN1-like_PONY"/>
</dbReference>
<dbReference type="Gene3D" id="1.10.8.10">
    <property type="entry name" value="DNA helicase RuvA subunit, C-terminal domain"/>
    <property type="match status" value="1"/>
</dbReference>
<dbReference type="PANTHER" id="PTHR12281:SF31">
    <property type="entry name" value="DCN1-LIKE PROTEIN 3"/>
    <property type="match status" value="1"/>
</dbReference>
<dbReference type="Proteomes" id="UP001648503">
    <property type="component" value="Unassembled WGS sequence"/>
</dbReference>
<dbReference type="InterPro" id="IPR005176">
    <property type="entry name" value="PONY_dom"/>
</dbReference>
<dbReference type="Gene3D" id="1.10.238.200">
    <property type="entry name" value="Cullin, PONY binding domain"/>
    <property type="match status" value="1"/>
</dbReference>
<reference evidence="4 5" key="1">
    <citation type="submission" date="2021-02" db="EMBL/GenBank/DDBJ databases">
        <title>Variation within the Batrachochytrium salamandrivorans European outbreak.</title>
        <authorList>
            <person name="Kelly M."/>
            <person name="Pasmans F."/>
            <person name="Shea T.P."/>
            <person name="Munoz J.F."/>
            <person name="Carranza S."/>
            <person name="Cuomo C.A."/>
            <person name="Martel A."/>
        </authorList>
    </citation>
    <scope>NUCLEOTIDE SEQUENCE [LARGE SCALE GENOMIC DNA]</scope>
    <source>
        <strain evidence="4 5">AMFP18/2</strain>
    </source>
</reference>
<dbReference type="Pfam" id="PF03556">
    <property type="entry name" value="Cullin_binding"/>
    <property type="match status" value="1"/>
</dbReference>
<gene>
    <name evidence="4" type="ORF">BASA50_001105</name>
</gene>
<dbReference type="InterPro" id="IPR009060">
    <property type="entry name" value="UBA-like_sf"/>
</dbReference>
<proteinExistence type="predicted"/>
<dbReference type="PANTHER" id="PTHR12281">
    <property type="entry name" value="RP42 RELATED"/>
    <property type="match status" value="1"/>
</dbReference>
<evidence type="ECO:0000313" key="5">
    <source>
        <dbReference type="Proteomes" id="UP001648503"/>
    </source>
</evidence>
<keyword evidence="5" id="KW-1185">Reference proteome</keyword>